<feature type="region of interest" description="Disordered" evidence="1">
    <location>
        <begin position="31"/>
        <end position="65"/>
    </location>
</feature>
<name>R4YLH9_OLEAN</name>
<dbReference type="Proteomes" id="UP000032749">
    <property type="component" value="Chromosome"/>
</dbReference>
<dbReference type="HOGENOM" id="CLU_2586279_0_0_6"/>
<dbReference type="EMBL" id="FO203512">
    <property type="protein sequence ID" value="CCK75621.1"/>
    <property type="molecule type" value="Genomic_DNA"/>
</dbReference>
<organism evidence="2 3">
    <name type="scientific">Oleispira antarctica RB-8</name>
    <dbReference type="NCBI Taxonomy" id="698738"/>
    <lineage>
        <taxon>Bacteria</taxon>
        <taxon>Pseudomonadati</taxon>
        <taxon>Pseudomonadota</taxon>
        <taxon>Gammaproteobacteria</taxon>
        <taxon>Oceanospirillales</taxon>
        <taxon>Oceanospirillaceae</taxon>
        <taxon>Oleispira</taxon>
    </lineage>
</organism>
<accession>R4YLH9</accession>
<keyword evidence="3" id="KW-1185">Reference proteome</keyword>
<evidence type="ECO:0000313" key="2">
    <source>
        <dbReference type="EMBL" id="CCK75621.1"/>
    </source>
</evidence>
<sequence>MQFKRDDIDLIDYQTRIQALIKNAPLARSSTCTDQYASGGGRAAFDRSRRREQQRGKQSKRGEQSNKNELLRILILKQVY</sequence>
<protein>
    <submittedName>
        <fullName evidence="2">Uncharacterized protein</fullName>
    </submittedName>
</protein>
<evidence type="ECO:0000256" key="1">
    <source>
        <dbReference type="SAM" id="MobiDB-lite"/>
    </source>
</evidence>
<proteinExistence type="predicted"/>
<reference evidence="2 3" key="1">
    <citation type="journal article" date="2013" name="Nat. Commun.">
        <title>Genome sequence and functional genomic analysis of the oil-degrading bacterium Oleispira antarctica.</title>
        <authorList>
            <person name="Kube M."/>
            <person name="Chernikova T.N."/>
            <person name="Al-Ramahi Y."/>
            <person name="Beloqui A."/>
            <person name="Lopez-Cortez N."/>
            <person name="Guazzaroni M.E."/>
            <person name="Heipieper H.J."/>
            <person name="Klages S."/>
            <person name="Kotsyurbenko O.R."/>
            <person name="Langer I."/>
            <person name="Nechitaylo T.Y."/>
            <person name="Lunsdorf H."/>
            <person name="Fernandez M."/>
            <person name="Juarez S."/>
            <person name="Ciordia S."/>
            <person name="Singer A."/>
            <person name="Kagan O."/>
            <person name="Egorova O."/>
            <person name="Petit P.A."/>
            <person name="Stogios P."/>
            <person name="Kim Y."/>
            <person name="Tchigvintsev A."/>
            <person name="Flick R."/>
            <person name="Denaro R."/>
            <person name="Genovese M."/>
            <person name="Albar J.P."/>
            <person name="Reva O.N."/>
            <person name="Martinez-Gomariz M."/>
            <person name="Tran H."/>
            <person name="Ferrer M."/>
            <person name="Savchenko A."/>
            <person name="Yakunin A.F."/>
            <person name="Yakimov M.M."/>
            <person name="Golyshina O.V."/>
            <person name="Reinhardt R."/>
            <person name="Golyshin P.N."/>
        </authorList>
    </citation>
    <scope>NUCLEOTIDE SEQUENCE [LARGE SCALE GENOMIC DNA]</scope>
</reference>
<dbReference type="KEGG" id="oai:OLEAN_C14450"/>
<feature type="compositionally biased region" description="Basic and acidic residues" evidence="1">
    <location>
        <begin position="44"/>
        <end position="65"/>
    </location>
</feature>
<gene>
    <name evidence="2" type="ORF">OLEAN_C14450</name>
</gene>
<dbReference type="AlphaFoldDB" id="R4YLH9"/>
<evidence type="ECO:0000313" key="3">
    <source>
        <dbReference type="Proteomes" id="UP000032749"/>
    </source>
</evidence>